<dbReference type="EMBL" id="LXJZ01000220">
    <property type="protein sequence ID" value="OAJ53155.1"/>
    <property type="molecule type" value="Genomic_DNA"/>
</dbReference>
<dbReference type="InterPro" id="IPR032710">
    <property type="entry name" value="NTF2-like_dom_sf"/>
</dbReference>
<dbReference type="STRING" id="1462993.A6V36_12435"/>
<keyword evidence="3" id="KW-0413">Isomerase</keyword>
<organism evidence="3 5">
    <name type="scientific">Paraburkholderia ginsengiterrae</name>
    <dbReference type="NCBI Taxonomy" id="1462993"/>
    <lineage>
        <taxon>Bacteria</taxon>
        <taxon>Pseudomonadati</taxon>
        <taxon>Pseudomonadota</taxon>
        <taxon>Betaproteobacteria</taxon>
        <taxon>Burkholderiales</taxon>
        <taxon>Burkholderiaceae</taxon>
        <taxon>Paraburkholderia</taxon>
    </lineage>
</organism>
<comment type="caution">
    <text evidence="3">The sequence shown here is derived from an EMBL/GenBank/DDBJ whole genome shotgun (WGS) entry which is preliminary data.</text>
</comment>
<sequence>MNSSENMKARLLDYIEAFNAADTARVTALFAGNASVEDPVGTPLKEGRSEIDAFYAYATSVGARLELMAPPRGSHGNSASISFRVHIAAQDGQPAYIDVTDVMDFDAAGKIVRMRAYWGADDYHLSAAAG</sequence>
<keyword evidence="4" id="KW-1185">Reference proteome</keyword>
<dbReference type="AlphaFoldDB" id="A0A1A9N401"/>
<dbReference type="SUPFAM" id="SSF54427">
    <property type="entry name" value="NTF2-like"/>
    <property type="match status" value="1"/>
</dbReference>
<name>A0A1A9N401_9BURK</name>
<accession>A0A1A9N401</accession>
<dbReference type="GO" id="GO:0016853">
    <property type="term" value="F:isomerase activity"/>
    <property type="evidence" value="ECO:0007669"/>
    <property type="project" value="UniProtKB-KW"/>
</dbReference>
<dbReference type="Proteomes" id="UP000077961">
    <property type="component" value="Unassembled WGS sequence"/>
</dbReference>
<feature type="domain" description="SnoaL-like" evidence="1">
    <location>
        <begin position="13"/>
        <end position="114"/>
    </location>
</feature>
<dbReference type="Proteomes" id="UP000078116">
    <property type="component" value="Unassembled WGS sequence"/>
</dbReference>
<reference evidence="4 5" key="1">
    <citation type="submission" date="2016-04" db="EMBL/GenBank/DDBJ databases">
        <title>Reclassification of Paraburkholderia panaciterrae (Farh et al. 2015) Dobritsa &amp; Samadpour 2016 as a later homotypic synonym of Paraburkholderia ginsengiterrae (Farh et al. 2015) Dobritsa &amp; Samadpour 2016.</title>
        <authorList>
            <person name="Dobritsa A.P."/>
            <person name="Kutumbaka K."/>
            <person name="Samadpour M."/>
        </authorList>
    </citation>
    <scope>NUCLEOTIDE SEQUENCE [LARGE SCALE GENOMIC DNA]</scope>
    <source>
        <strain evidence="3 5">DCY85</strain>
        <strain evidence="2 4">DCY85-1</strain>
    </source>
</reference>
<dbReference type="EMBL" id="LXKA01000338">
    <property type="protein sequence ID" value="OAJ55854.1"/>
    <property type="molecule type" value="Genomic_DNA"/>
</dbReference>
<dbReference type="RefSeq" id="WP_064271631.1">
    <property type="nucleotide sequence ID" value="NZ_LXJZ01000220.1"/>
</dbReference>
<evidence type="ECO:0000313" key="3">
    <source>
        <dbReference type="EMBL" id="OAJ55854.1"/>
    </source>
</evidence>
<dbReference type="InterPro" id="IPR037401">
    <property type="entry name" value="SnoaL-like"/>
</dbReference>
<gene>
    <name evidence="2" type="ORF">A6V36_12435</name>
    <name evidence="3" type="ORF">A6V37_06500</name>
</gene>
<protein>
    <submittedName>
        <fullName evidence="3">Steroid delta-isomerase</fullName>
    </submittedName>
</protein>
<dbReference type="Gene3D" id="3.10.450.50">
    <property type="match status" value="1"/>
</dbReference>
<proteinExistence type="predicted"/>
<dbReference type="Pfam" id="PF12680">
    <property type="entry name" value="SnoaL_2"/>
    <property type="match status" value="1"/>
</dbReference>
<evidence type="ECO:0000313" key="2">
    <source>
        <dbReference type="EMBL" id="OAJ53155.1"/>
    </source>
</evidence>
<evidence type="ECO:0000313" key="4">
    <source>
        <dbReference type="Proteomes" id="UP000077961"/>
    </source>
</evidence>
<dbReference type="OrthoDB" id="459617at2"/>
<evidence type="ECO:0000259" key="1">
    <source>
        <dbReference type="Pfam" id="PF12680"/>
    </source>
</evidence>
<evidence type="ECO:0000313" key="5">
    <source>
        <dbReference type="Proteomes" id="UP000078116"/>
    </source>
</evidence>